<dbReference type="GO" id="GO:1990204">
    <property type="term" value="C:oxidoreductase complex"/>
    <property type="evidence" value="ECO:0007669"/>
    <property type="project" value="UniProtKB-ARBA"/>
</dbReference>
<dbReference type="GO" id="GO:0008863">
    <property type="term" value="F:formate dehydrogenase (NAD+) activity"/>
    <property type="evidence" value="ECO:0007669"/>
    <property type="project" value="InterPro"/>
</dbReference>
<proteinExistence type="inferred from homology"/>
<dbReference type="InterPro" id="IPR009010">
    <property type="entry name" value="Asp_de-COase-like_dom_sf"/>
</dbReference>
<evidence type="ECO:0000256" key="3">
    <source>
        <dbReference type="ARBA" id="ARBA00010312"/>
    </source>
</evidence>
<dbReference type="PANTHER" id="PTHR43105:SF4">
    <property type="entry name" value="PROTEIN YDEP"/>
    <property type="match status" value="1"/>
</dbReference>
<dbReference type="PANTHER" id="PTHR43105">
    <property type="entry name" value="RESPIRATORY NITRATE REDUCTASE"/>
    <property type="match status" value="1"/>
</dbReference>
<gene>
    <name evidence="12" type="ORF">SAMN05216337_1006178</name>
</gene>
<dbReference type="InterPro" id="IPR050123">
    <property type="entry name" value="Prok_molybdopt-oxidoreductase"/>
</dbReference>
<keyword evidence="5" id="KW-0500">Molybdenum</keyword>
<dbReference type="Gene3D" id="3.40.50.740">
    <property type="match status" value="1"/>
</dbReference>
<keyword evidence="9" id="KW-0411">Iron-sulfur</keyword>
<dbReference type="InterPro" id="IPR006657">
    <property type="entry name" value="MoPterin_dinucl-bd_dom"/>
</dbReference>
<evidence type="ECO:0000259" key="11">
    <source>
        <dbReference type="Pfam" id="PF01568"/>
    </source>
</evidence>
<dbReference type="InterPro" id="IPR010046">
    <property type="entry name" value="Mopterin_OxRdtse_a_bac"/>
</dbReference>
<keyword evidence="8" id="KW-0408">Iron</keyword>
<evidence type="ECO:0000256" key="9">
    <source>
        <dbReference type="ARBA" id="ARBA00023014"/>
    </source>
</evidence>
<dbReference type="InterPro" id="IPR037951">
    <property type="entry name" value="MopB_CT_YdeP"/>
</dbReference>
<evidence type="ECO:0000313" key="13">
    <source>
        <dbReference type="Proteomes" id="UP000199245"/>
    </source>
</evidence>
<feature type="domain" description="Molybdopterin oxidoreductase" evidence="10">
    <location>
        <begin position="110"/>
        <end position="410"/>
    </location>
</feature>
<dbReference type="Pfam" id="PF00384">
    <property type="entry name" value="Molybdopterin"/>
    <property type="match status" value="1"/>
</dbReference>
<keyword evidence="7" id="KW-0560">Oxidoreductase</keyword>
<evidence type="ECO:0000256" key="5">
    <source>
        <dbReference type="ARBA" id="ARBA00022505"/>
    </source>
</evidence>
<dbReference type="PIRSF" id="PIRSF000144">
    <property type="entry name" value="CbbBc"/>
    <property type="match status" value="1"/>
</dbReference>
<evidence type="ECO:0000259" key="10">
    <source>
        <dbReference type="Pfam" id="PF00384"/>
    </source>
</evidence>
<dbReference type="GO" id="GO:0030151">
    <property type="term" value="F:molybdenum ion binding"/>
    <property type="evidence" value="ECO:0007669"/>
    <property type="project" value="InterPro"/>
</dbReference>
<evidence type="ECO:0000256" key="1">
    <source>
        <dbReference type="ARBA" id="ARBA00001942"/>
    </source>
</evidence>
<feature type="domain" description="Molybdopterin dinucleotide-binding" evidence="11">
    <location>
        <begin position="643"/>
        <end position="751"/>
    </location>
</feature>
<evidence type="ECO:0000256" key="2">
    <source>
        <dbReference type="ARBA" id="ARBA00001966"/>
    </source>
</evidence>
<dbReference type="NCBIfam" id="TIGR01701">
    <property type="entry name" value="Fdhalpha-like"/>
    <property type="match status" value="1"/>
</dbReference>
<dbReference type="Gene3D" id="2.40.40.20">
    <property type="match status" value="1"/>
</dbReference>
<dbReference type="CDD" id="cd02767">
    <property type="entry name" value="MopB_ydeP"/>
    <property type="match status" value="1"/>
</dbReference>
<dbReference type="CDD" id="cd02787">
    <property type="entry name" value="MopB_CT_ydeP"/>
    <property type="match status" value="1"/>
</dbReference>
<evidence type="ECO:0000256" key="7">
    <source>
        <dbReference type="ARBA" id="ARBA00023002"/>
    </source>
</evidence>
<dbReference type="Pfam" id="PF01568">
    <property type="entry name" value="Molydop_binding"/>
    <property type="match status" value="1"/>
</dbReference>
<comment type="similarity">
    <text evidence="3">Belongs to the prokaryotic molybdopterin-containing oxidoreductase family.</text>
</comment>
<sequence length="774" mass="85691">MKQKVTVKPYAGPAGGWGSVKVVAGILTQEEVAILGSEILLKQNKSDGYMCVSCSWAKPAKPRPFEFCENGAKATAWEVTNKTVEVEFFARHTLSELRGWSDHALEEQGRLTAPMRYDVALDKYVPVGWSEAFQEIGRELKGLDPRSVVLYTSGRASLEASYMYQLFGRMYGTNNFPDSSNMCHESTSVALPPVIGVPVGTVRLPDFEQTDCILFFGHNTTTNAPRMLHPLQEAAQRGVPIITFNPLRERGLERFTNPQDPIQMVAGGTRISSQYHQVRFGGDAGAIIGICKAVIEADDEARSKGHERIVDVAFIEQHTRGFDAFADFCRAQSWLDLERTSGLRQAAMFQAASTYMAANAVIANYGMGVTQHRHGVETVKMIVNLLLLRGNIGKPGAGISPIRGHSNVQGQRTVGISEKTKLVPLDKLKELYAFEPPRWDGLTTVDACEAILKGEVRGFVSLGGNFIRCIPERSLMEPAWTRLRLSVQIATKLNRTHLVPGEVTFLLPCLGRIEIDQQANGPQAVAMEDSTACIHGSRGQRKPVAERLLSEPRIIAEMAKATLPPNPKLDWDAWVDNYALVRDAIERTYPDQFKDFNKRMFEPGGFPRPLGARERKWKTPNGKANFTVPEAAFDMSPAGDGVFELMTTRADGQFNTTIYNENDRFRGIYRSREVVLMNADDMAEWGLAQGDLVTLETAADDGVERRLRGLQVVPYDVPRGGIVGYYPECNVLVPLWHFAKGSKVPAAKSVPVRISRDPVPELTDTHEIPITAVE</sequence>
<evidence type="ECO:0000256" key="8">
    <source>
        <dbReference type="ARBA" id="ARBA00023004"/>
    </source>
</evidence>
<comment type="cofactor">
    <cofactor evidence="1">
        <name>Mo-bis(molybdopterin guanine dinucleotide)</name>
        <dbReference type="ChEBI" id="CHEBI:60539"/>
    </cofactor>
</comment>
<dbReference type="InterPro" id="IPR006656">
    <property type="entry name" value="Mopterin_OxRdtase"/>
</dbReference>
<dbReference type="SUPFAM" id="SSF50692">
    <property type="entry name" value="ADC-like"/>
    <property type="match status" value="1"/>
</dbReference>
<protein>
    <submittedName>
        <fullName evidence="12">Oxidoreductase alpha (Molybdopterin) subunit</fullName>
    </submittedName>
</protein>
<comment type="cofactor">
    <cofactor evidence="2">
        <name>[4Fe-4S] cluster</name>
        <dbReference type="ChEBI" id="CHEBI:49883"/>
    </cofactor>
</comment>
<dbReference type="GO" id="GO:0016020">
    <property type="term" value="C:membrane"/>
    <property type="evidence" value="ECO:0007669"/>
    <property type="project" value="TreeGrafter"/>
</dbReference>
<dbReference type="EMBL" id="FMZW01000006">
    <property type="protein sequence ID" value="SDC97709.1"/>
    <property type="molecule type" value="Genomic_DNA"/>
</dbReference>
<evidence type="ECO:0000256" key="4">
    <source>
        <dbReference type="ARBA" id="ARBA00022485"/>
    </source>
</evidence>
<name>A0A1G6QZ92_9BRAD</name>
<dbReference type="GO" id="GO:0051539">
    <property type="term" value="F:4 iron, 4 sulfur cluster binding"/>
    <property type="evidence" value="ECO:0007669"/>
    <property type="project" value="UniProtKB-KW"/>
</dbReference>
<keyword evidence="4" id="KW-0004">4Fe-4S</keyword>
<evidence type="ECO:0000256" key="6">
    <source>
        <dbReference type="ARBA" id="ARBA00022723"/>
    </source>
</evidence>
<reference evidence="12 13" key="1">
    <citation type="submission" date="2016-10" db="EMBL/GenBank/DDBJ databases">
        <authorList>
            <person name="de Groot N.N."/>
        </authorList>
    </citation>
    <scope>NUCLEOTIDE SEQUENCE [LARGE SCALE GENOMIC DNA]</scope>
    <source>
        <strain evidence="12 13">R5</strain>
    </source>
</reference>
<dbReference type="InterPro" id="IPR041953">
    <property type="entry name" value="YdeP_MopB"/>
</dbReference>
<organism evidence="12 13">
    <name type="scientific">Bradyrhizobium brasilense</name>
    <dbReference type="NCBI Taxonomy" id="1419277"/>
    <lineage>
        <taxon>Bacteria</taxon>
        <taxon>Pseudomonadati</taxon>
        <taxon>Pseudomonadota</taxon>
        <taxon>Alphaproteobacteria</taxon>
        <taxon>Hyphomicrobiales</taxon>
        <taxon>Nitrobacteraceae</taxon>
        <taxon>Bradyrhizobium</taxon>
    </lineage>
</organism>
<dbReference type="AlphaFoldDB" id="A0A1G6QZ92"/>
<dbReference type="SUPFAM" id="SSF53706">
    <property type="entry name" value="Formate dehydrogenase/DMSO reductase, domains 1-3"/>
    <property type="match status" value="1"/>
</dbReference>
<accession>A0A1G6QZ92</accession>
<dbReference type="RefSeq" id="WP_092081621.1">
    <property type="nucleotide sequence ID" value="NZ_FMZW01000006.1"/>
</dbReference>
<keyword evidence="6" id="KW-0479">Metal-binding</keyword>
<dbReference type="Gene3D" id="3.40.228.10">
    <property type="entry name" value="Dimethylsulfoxide Reductase, domain 2"/>
    <property type="match status" value="1"/>
</dbReference>
<dbReference type="GO" id="GO:0043546">
    <property type="term" value="F:molybdopterin cofactor binding"/>
    <property type="evidence" value="ECO:0007669"/>
    <property type="project" value="InterPro"/>
</dbReference>
<dbReference type="GO" id="GO:0045333">
    <property type="term" value="P:cellular respiration"/>
    <property type="evidence" value="ECO:0007669"/>
    <property type="project" value="UniProtKB-ARBA"/>
</dbReference>
<evidence type="ECO:0000313" key="12">
    <source>
        <dbReference type="EMBL" id="SDC97709.1"/>
    </source>
</evidence>
<dbReference type="Proteomes" id="UP000199245">
    <property type="component" value="Unassembled WGS sequence"/>
</dbReference>